<dbReference type="EMBL" id="JANBPU010000031">
    <property type="protein sequence ID" value="KAJ1919191.1"/>
    <property type="molecule type" value="Genomic_DNA"/>
</dbReference>
<gene>
    <name evidence="2" type="ORF">H4219_002138</name>
</gene>
<evidence type="ECO:0000256" key="1">
    <source>
        <dbReference type="SAM" id="SignalP"/>
    </source>
</evidence>
<evidence type="ECO:0000313" key="3">
    <source>
        <dbReference type="Proteomes" id="UP001150538"/>
    </source>
</evidence>
<name>A0A9W8DPH8_9FUNG</name>
<dbReference type="AlphaFoldDB" id="A0A9W8DPH8"/>
<evidence type="ECO:0008006" key="4">
    <source>
        <dbReference type="Google" id="ProtNLM"/>
    </source>
</evidence>
<feature type="signal peptide" evidence="1">
    <location>
        <begin position="1"/>
        <end position="18"/>
    </location>
</feature>
<evidence type="ECO:0000313" key="2">
    <source>
        <dbReference type="EMBL" id="KAJ1919191.1"/>
    </source>
</evidence>
<protein>
    <recommendedName>
        <fullName evidence="4">DOMON domain-containing protein</fullName>
    </recommendedName>
</protein>
<accession>A0A9W8DPH8</accession>
<keyword evidence="3" id="KW-1185">Reference proteome</keyword>
<feature type="chain" id="PRO_5040756312" description="DOMON domain-containing protein" evidence="1">
    <location>
        <begin position="19"/>
        <end position="184"/>
    </location>
</feature>
<proteinExistence type="predicted"/>
<dbReference type="Proteomes" id="UP001150538">
    <property type="component" value="Unassembled WGS sequence"/>
</dbReference>
<reference evidence="2" key="1">
    <citation type="submission" date="2022-07" db="EMBL/GenBank/DDBJ databases">
        <title>Phylogenomic reconstructions and comparative analyses of Kickxellomycotina fungi.</title>
        <authorList>
            <person name="Reynolds N.K."/>
            <person name="Stajich J.E."/>
            <person name="Barry K."/>
            <person name="Grigoriev I.V."/>
            <person name="Crous P."/>
            <person name="Smith M.E."/>
        </authorList>
    </citation>
    <scope>NUCLEOTIDE SEQUENCE</scope>
    <source>
        <strain evidence="2">NBRC 100468</strain>
    </source>
</reference>
<organism evidence="2 3">
    <name type="scientific">Mycoemilia scoparia</name>
    <dbReference type="NCBI Taxonomy" id="417184"/>
    <lineage>
        <taxon>Eukaryota</taxon>
        <taxon>Fungi</taxon>
        <taxon>Fungi incertae sedis</taxon>
        <taxon>Zoopagomycota</taxon>
        <taxon>Kickxellomycotina</taxon>
        <taxon>Kickxellomycetes</taxon>
        <taxon>Kickxellales</taxon>
        <taxon>Kickxellaceae</taxon>
        <taxon>Mycoemilia</taxon>
    </lineage>
</organism>
<keyword evidence="1" id="KW-0732">Signal</keyword>
<comment type="caution">
    <text evidence="2">The sequence shown here is derived from an EMBL/GenBank/DDBJ whole genome shotgun (WGS) entry which is preliminary data.</text>
</comment>
<sequence length="184" mass="20840">MLVLTTFASLSYIQSALAELNCPDGTVRHYSSYNRPSSQLFTTDKFPEGMTLDDARYPFAVDIKERKAYRDYIQTSDGDIIQYALEGDKISLSWSAMNLITVQDNREWIDCIQSSKSLVFESPDKISRFTISNKTYELWIFVPARLSNITLVDSQISGAKSISQFGSMFITFLATLLGVYSINF</sequence>